<evidence type="ECO:0000313" key="2">
    <source>
        <dbReference type="EMBL" id="CAE0550103.1"/>
    </source>
</evidence>
<evidence type="ECO:0000256" key="1">
    <source>
        <dbReference type="SAM" id="Phobius"/>
    </source>
</evidence>
<organism evidence="2">
    <name type="scientific">Emiliania huxleyi</name>
    <name type="common">Coccolithophore</name>
    <name type="synonym">Pontosphaera huxleyi</name>
    <dbReference type="NCBI Taxonomy" id="2903"/>
    <lineage>
        <taxon>Eukaryota</taxon>
        <taxon>Haptista</taxon>
        <taxon>Haptophyta</taxon>
        <taxon>Prymnesiophyceae</taxon>
        <taxon>Isochrysidales</taxon>
        <taxon>Noelaerhabdaceae</taxon>
        <taxon>Emiliania</taxon>
    </lineage>
</organism>
<dbReference type="AlphaFoldDB" id="A0A7S3SCA2"/>
<keyword evidence="1" id="KW-0812">Transmembrane</keyword>
<feature type="transmembrane region" description="Helical" evidence="1">
    <location>
        <begin position="204"/>
        <end position="230"/>
    </location>
</feature>
<reference evidence="2" key="1">
    <citation type="submission" date="2021-01" db="EMBL/GenBank/DDBJ databases">
        <authorList>
            <person name="Corre E."/>
            <person name="Pelletier E."/>
            <person name="Niang G."/>
            <person name="Scheremetjew M."/>
            <person name="Finn R."/>
            <person name="Kale V."/>
            <person name="Holt S."/>
            <person name="Cochrane G."/>
            <person name="Meng A."/>
            <person name="Brown T."/>
            <person name="Cohen L."/>
        </authorList>
    </citation>
    <scope>NUCLEOTIDE SEQUENCE</scope>
    <source>
        <strain evidence="2">379</strain>
    </source>
</reference>
<keyword evidence="1" id="KW-0472">Membrane</keyword>
<sequence>MADLFGKRARAAEGMAAREMTLEQTVALNERLRRDGKIIAVGSAKKSNDDPFASAPVLPSRAAAAASAAAAAPPVAPAPPPRPATAAAAPSVDMLSEIAMNELPLAVPGSKLAASAHSIPSVTSLDMAPPPPAPDGPAAGYRASGAPAALELRAGEVLGKHKWRETLEGAVIATSRGRGAALAPGTPLRKIVAAQQAQQAQAAVLAPASFLVGTAACVLGAAVAAASLWVAAGKPGYRQAVDRVAEKNVARRDRLQAGAVGATTTAISAAAETAVLESSVVRDLAPEIRKQFGGKAKG</sequence>
<protein>
    <submittedName>
        <fullName evidence="2">Uncharacterized protein</fullName>
    </submittedName>
</protein>
<keyword evidence="1" id="KW-1133">Transmembrane helix</keyword>
<name>A0A7S3SCA2_EMIHU</name>
<dbReference type="EMBL" id="HBIR01023372">
    <property type="protein sequence ID" value="CAE0550103.1"/>
    <property type="molecule type" value="Transcribed_RNA"/>
</dbReference>
<accession>A0A7S3SCA2</accession>
<proteinExistence type="predicted"/>
<gene>
    <name evidence="2" type="ORF">EHUX00137_LOCUS17885</name>
</gene>